<evidence type="ECO:0000256" key="9">
    <source>
        <dbReference type="ARBA" id="ARBA00023239"/>
    </source>
</evidence>
<dbReference type="Gene3D" id="3.30.479.10">
    <property type="entry name" value="6-pyruvoyl tetrahydropterin synthase/QueD"/>
    <property type="match status" value="1"/>
</dbReference>
<keyword evidence="9" id="KW-0456">Lyase</keyword>
<name>A0ABN8M572_9CNID</name>
<evidence type="ECO:0000256" key="6">
    <source>
        <dbReference type="ARBA" id="ARBA00022723"/>
    </source>
</evidence>
<dbReference type="Pfam" id="PF01242">
    <property type="entry name" value="PTPS"/>
    <property type="match status" value="1"/>
</dbReference>
<keyword evidence="7" id="KW-0862">Zinc</keyword>
<dbReference type="PANTHER" id="PTHR12589:SF7">
    <property type="entry name" value="6-PYRUVOYL TETRAHYDROBIOPTERIN SYNTHASE"/>
    <property type="match status" value="1"/>
</dbReference>
<dbReference type="InterPro" id="IPR022469">
    <property type="entry name" value="PTPS_His_AS"/>
</dbReference>
<evidence type="ECO:0000256" key="2">
    <source>
        <dbReference type="ARBA" id="ARBA00005126"/>
    </source>
</evidence>
<reference evidence="10 11" key="1">
    <citation type="submission" date="2022-05" db="EMBL/GenBank/DDBJ databases">
        <authorList>
            <consortium name="Genoscope - CEA"/>
            <person name="William W."/>
        </authorList>
    </citation>
    <scope>NUCLEOTIDE SEQUENCE [LARGE SCALE GENOMIC DNA]</scope>
</reference>
<proteinExistence type="inferred from homology"/>
<evidence type="ECO:0000256" key="4">
    <source>
        <dbReference type="ARBA" id="ARBA00013100"/>
    </source>
</evidence>
<dbReference type="SUPFAM" id="SSF55620">
    <property type="entry name" value="Tetrahydrobiopterin biosynthesis enzymes-like"/>
    <property type="match status" value="1"/>
</dbReference>
<dbReference type="EMBL" id="CALNXI010000231">
    <property type="protein sequence ID" value="CAH3022748.1"/>
    <property type="molecule type" value="Genomic_DNA"/>
</dbReference>
<protein>
    <recommendedName>
        <fullName evidence="5">6-pyruvoyl tetrahydrobiopterin synthase</fullName>
        <ecNumber evidence="4">4.2.3.12</ecNumber>
    </recommendedName>
</protein>
<evidence type="ECO:0000313" key="11">
    <source>
        <dbReference type="Proteomes" id="UP001159427"/>
    </source>
</evidence>
<evidence type="ECO:0000256" key="5">
    <source>
        <dbReference type="ARBA" id="ARBA00015587"/>
    </source>
</evidence>
<comment type="similarity">
    <text evidence="3">Belongs to the PTPS family.</text>
</comment>
<evidence type="ECO:0000256" key="7">
    <source>
        <dbReference type="ARBA" id="ARBA00022833"/>
    </source>
</evidence>
<evidence type="ECO:0000256" key="8">
    <source>
        <dbReference type="ARBA" id="ARBA00023007"/>
    </source>
</evidence>
<dbReference type="InterPro" id="IPR038418">
    <property type="entry name" value="6-PTP_synth/QueD_sf"/>
</dbReference>
<evidence type="ECO:0000256" key="3">
    <source>
        <dbReference type="ARBA" id="ARBA00009164"/>
    </source>
</evidence>
<dbReference type="InterPro" id="IPR007115">
    <property type="entry name" value="6-PTP_synth/QueD"/>
</dbReference>
<comment type="caution">
    <text evidence="10">The sequence shown here is derived from an EMBL/GenBank/DDBJ whole genome shotgun (WGS) entry which is preliminary data.</text>
</comment>
<keyword evidence="11" id="KW-1185">Reference proteome</keyword>
<comment type="pathway">
    <text evidence="2">Cofactor biosynthesis; tetrahydrobiopterin biosynthesis; tetrahydrobiopterin from 7,8-dihydroneopterin triphosphate: step 1/3.</text>
</comment>
<keyword evidence="8" id="KW-0783">Tetrahydrobiopterin biosynthesis</keyword>
<evidence type="ECO:0000313" key="10">
    <source>
        <dbReference type="EMBL" id="CAH3022748.1"/>
    </source>
</evidence>
<dbReference type="PROSITE" id="PS00988">
    <property type="entry name" value="PTPS_2"/>
    <property type="match status" value="1"/>
</dbReference>
<organism evidence="10 11">
    <name type="scientific">Porites evermanni</name>
    <dbReference type="NCBI Taxonomy" id="104178"/>
    <lineage>
        <taxon>Eukaryota</taxon>
        <taxon>Metazoa</taxon>
        <taxon>Cnidaria</taxon>
        <taxon>Anthozoa</taxon>
        <taxon>Hexacorallia</taxon>
        <taxon>Scleractinia</taxon>
        <taxon>Fungiina</taxon>
        <taxon>Poritidae</taxon>
        <taxon>Porites</taxon>
    </lineage>
</organism>
<gene>
    <name evidence="10" type="ORF">PEVE_00016668</name>
</gene>
<comment type="cofactor">
    <cofactor evidence="1">
        <name>Zn(2+)</name>
        <dbReference type="ChEBI" id="CHEBI:29105"/>
    </cofactor>
</comment>
<evidence type="ECO:0000256" key="1">
    <source>
        <dbReference type="ARBA" id="ARBA00001947"/>
    </source>
</evidence>
<sequence>MAHSFTPAPIVYVSRKETFSASHRLFNPQLSQEENEFLFGKCTNPNGHGHNYRVKITLRGKQDHKTSMVMHLGKLTKHLKSVIDPLDHKNLDLDIPHFKNVISTTENVSIYIWKEMQKLLPSGVLYEVKVSSTDKNNFTYRGESHGDHQG</sequence>
<dbReference type="EC" id="4.2.3.12" evidence="4"/>
<dbReference type="PANTHER" id="PTHR12589">
    <property type="entry name" value="PYRUVOYL TETRAHYDROBIOPTERIN SYNTHASE"/>
    <property type="match status" value="1"/>
</dbReference>
<accession>A0ABN8M572</accession>
<keyword evidence="6" id="KW-0479">Metal-binding</keyword>
<dbReference type="Proteomes" id="UP001159427">
    <property type="component" value="Unassembled WGS sequence"/>
</dbReference>